<dbReference type="Pfam" id="PF09536">
    <property type="entry name" value="DUF2378"/>
    <property type="match status" value="1"/>
</dbReference>
<dbReference type="InterPro" id="IPR011751">
    <property type="entry name" value="Mxa_paralog_2265"/>
</dbReference>
<dbReference type="NCBIfam" id="TIGR02265">
    <property type="entry name" value="Mxa_TIGR02265"/>
    <property type="match status" value="1"/>
</dbReference>
<dbReference type="AlphaFoldDB" id="A0A7Y4IIY8"/>
<dbReference type="Proteomes" id="UP000533080">
    <property type="component" value="Unassembled WGS sequence"/>
</dbReference>
<name>A0A7Y4IIY8_MYXXA</name>
<comment type="caution">
    <text evidence="1">The sequence shown here is derived from an EMBL/GenBank/DDBJ whole genome shotgun (WGS) entry which is preliminary data.</text>
</comment>
<reference evidence="1 2" key="1">
    <citation type="submission" date="2020-05" db="EMBL/GenBank/DDBJ databases">
        <authorList>
            <person name="Whitworth D."/>
        </authorList>
    </citation>
    <scope>NUCLEOTIDE SEQUENCE [LARGE SCALE GENOMIC DNA]</scope>
    <source>
        <strain evidence="1 2">AM005</strain>
    </source>
</reference>
<proteinExistence type="predicted"/>
<accession>A0A7Y4IIY8</accession>
<evidence type="ECO:0000313" key="2">
    <source>
        <dbReference type="Proteomes" id="UP000533080"/>
    </source>
</evidence>
<organism evidence="1 2">
    <name type="scientific">Myxococcus xanthus</name>
    <dbReference type="NCBI Taxonomy" id="34"/>
    <lineage>
        <taxon>Bacteria</taxon>
        <taxon>Pseudomonadati</taxon>
        <taxon>Myxococcota</taxon>
        <taxon>Myxococcia</taxon>
        <taxon>Myxococcales</taxon>
        <taxon>Cystobacterineae</taxon>
        <taxon>Myxococcaceae</taxon>
        <taxon>Myxococcus</taxon>
    </lineage>
</organism>
<sequence length="212" mass="23121">MPPPSAGVAMIAFEVERETPEPLTELARRLSRAEEKDRARGMFFLGALDVVRKEAGEAAAARCLAASRERAFVPFFLYPITSFLRLSFSAAGLLAPRLGGFEAAMQTIGARSAQDFLSTVVGRSFLALSGGCPRRLVSNLPSGYSTAVSYGERDVAWMGERQGRLTMFRDFMPHSYHEGVLRAALAAIGARDTYIRGRATGLLDGEYEVSWC</sequence>
<protein>
    <submittedName>
        <fullName evidence="1">DUF2378 family protein</fullName>
    </submittedName>
</protein>
<evidence type="ECO:0000313" key="1">
    <source>
        <dbReference type="EMBL" id="NOJ80019.1"/>
    </source>
</evidence>
<dbReference type="EMBL" id="JABFNT010000049">
    <property type="protein sequence ID" value="NOJ80019.1"/>
    <property type="molecule type" value="Genomic_DNA"/>
</dbReference>
<gene>
    <name evidence="1" type="ORF">HNV28_16995</name>
</gene>